<dbReference type="GO" id="GO:0016740">
    <property type="term" value="F:transferase activity"/>
    <property type="evidence" value="ECO:0007669"/>
    <property type="project" value="UniProtKB-KW"/>
</dbReference>
<name>A0A1K2HEA0_9NEIS</name>
<organism evidence="1 2">
    <name type="scientific">Chitinimonas taiwanensis DSM 18899</name>
    <dbReference type="NCBI Taxonomy" id="1121279"/>
    <lineage>
        <taxon>Bacteria</taxon>
        <taxon>Pseudomonadati</taxon>
        <taxon>Pseudomonadota</taxon>
        <taxon>Betaproteobacteria</taxon>
        <taxon>Neisseriales</taxon>
        <taxon>Chitinibacteraceae</taxon>
        <taxon>Chitinimonas</taxon>
    </lineage>
</organism>
<proteinExistence type="predicted"/>
<evidence type="ECO:0000313" key="2">
    <source>
        <dbReference type="Proteomes" id="UP000186513"/>
    </source>
</evidence>
<protein>
    <submittedName>
        <fullName evidence="1">Uncharacterized nucleotidyltransferase</fullName>
    </submittedName>
</protein>
<gene>
    <name evidence="1" type="ORF">SAMN02745887_01408</name>
</gene>
<keyword evidence="2" id="KW-1185">Reference proteome</keyword>
<dbReference type="Pfam" id="PF14907">
    <property type="entry name" value="NTP_transf_5"/>
    <property type="match status" value="1"/>
</dbReference>
<accession>A0A1K2HEA0</accession>
<reference evidence="1 2" key="1">
    <citation type="submission" date="2016-11" db="EMBL/GenBank/DDBJ databases">
        <authorList>
            <person name="Jaros S."/>
            <person name="Januszkiewicz K."/>
            <person name="Wedrychowicz H."/>
        </authorList>
    </citation>
    <scope>NUCLEOTIDE SEQUENCE [LARGE SCALE GENOMIC DNA]</scope>
    <source>
        <strain evidence="1 2">DSM 18899</strain>
    </source>
</reference>
<dbReference type="STRING" id="1121279.SAMN02745887_01408"/>
<sequence length="368" mass="42531">MKVLEQLCQALLDPSSVRDFQLADWDRVLRVADTGLLTASLAERLEAAKLLGNVPMPVQARLQAAQIQCQANRRAVAWEVSRLERALKPLDVPIVLLKGSAYALADLPAGRGRLFGDIDILVPRSRLDEVEACLYWHGWIGSHHDAYDERYYREWMHELPALMHQKRQSVLDIHHTILPPTARFHPDPAKLHGQAVPVPGQDYVRMLAPHDMVLHSACHLFHESEWDKGLRDLYDLDQLLRHFATQADFYPVLLDRAREQQLQRPLFYALRYCQWLWQTPMPQALIEQSLREAAPPRLLLPLMDALFLRSIRPIHPLVQDWQDGWARFCLYVRGHWLRMPMHLLIPHLLRKAIKPYLSDKAPAGNRPG</sequence>
<dbReference type="AlphaFoldDB" id="A0A1K2HEA0"/>
<dbReference type="EMBL" id="FPKR01000005">
    <property type="protein sequence ID" value="SFZ74973.1"/>
    <property type="molecule type" value="Genomic_DNA"/>
</dbReference>
<dbReference type="RefSeq" id="WP_072427943.1">
    <property type="nucleotide sequence ID" value="NZ_FPKR01000005.1"/>
</dbReference>
<dbReference type="OrthoDB" id="5497963at2"/>
<dbReference type="InterPro" id="IPR039498">
    <property type="entry name" value="NTP_transf_5"/>
</dbReference>
<keyword evidence="1" id="KW-0808">Transferase</keyword>
<dbReference type="Proteomes" id="UP000186513">
    <property type="component" value="Unassembled WGS sequence"/>
</dbReference>
<evidence type="ECO:0000313" key="1">
    <source>
        <dbReference type="EMBL" id="SFZ74973.1"/>
    </source>
</evidence>